<organism evidence="1 2">
    <name type="scientific">Spiromyces aspiralis</name>
    <dbReference type="NCBI Taxonomy" id="68401"/>
    <lineage>
        <taxon>Eukaryota</taxon>
        <taxon>Fungi</taxon>
        <taxon>Fungi incertae sedis</taxon>
        <taxon>Zoopagomycota</taxon>
        <taxon>Kickxellomycotina</taxon>
        <taxon>Kickxellomycetes</taxon>
        <taxon>Kickxellales</taxon>
        <taxon>Kickxellaceae</taxon>
        <taxon>Spiromyces</taxon>
    </lineage>
</organism>
<sequence length="339" mass="36591">MSDYLNTSVTTNNRAGAGAGASASKGHAEFNPPKFAVQHDIPFATTYARVMHGLGKFFGAIGKVPVLFCFPNPYKEVEQGEVGLVTRYGQFYKAVDPGLVDINPVSEKLVCVNVRVQITPIGSIPVVTKDNVNIRMESVLYWHITDPYLATFGVADVRTALMERTQTTLRAVAGSRVLQDLIENRESVAAAITELIDQPARDWGVTVESILVKDIHLSTELQQSLSAAAIQKRVGESKVIAAKAEVDAAKLMREAAEILDSPAAMQIRYLETLQAMSKNAGTKILFVPMAENAPQSLAHKTPIVPVDADGSKLLTADRKGKGVGDGVKDAVLFNQLSEM</sequence>
<dbReference type="Proteomes" id="UP001145114">
    <property type="component" value="Unassembled WGS sequence"/>
</dbReference>
<comment type="caution">
    <text evidence="1">The sequence shown here is derived from an EMBL/GenBank/DDBJ whole genome shotgun (WGS) entry which is preliminary data.</text>
</comment>
<reference evidence="1" key="1">
    <citation type="submission" date="2022-06" db="EMBL/GenBank/DDBJ databases">
        <title>Phylogenomic reconstructions and comparative analyses of Kickxellomycotina fungi.</title>
        <authorList>
            <person name="Reynolds N.K."/>
            <person name="Stajich J.E."/>
            <person name="Barry K."/>
            <person name="Grigoriev I.V."/>
            <person name="Crous P."/>
            <person name="Smith M.E."/>
        </authorList>
    </citation>
    <scope>NUCLEOTIDE SEQUENCE</scope>
    <source>
        <strain evidence="1">RSA 2271</strain>
    </source>
</reference>
<keyword evidence="2" id="KW-1185">Reference proteome</keyword>
<name>A0ACC1HQR1_9FUNG</name>
<proteinExistence type="predicted"/>
<dbReference type="EMBL" id="JAMZIH010000779">
    <property type="protein sequence ID" value="KAJ1678883.1"/>
    <property type="molecule type" value="Genomic_DNA"/>
</dbReference>
<evidence type="ECO:0000313" key="1">
    <source>
        <dbReference type="EMBL" id="KAJ1678883.1"/>
    </source>
</evidence>
<accession>A0ACC1HQR1</accession>
<gene>
    <name evidence="1" type="ORF">EV182_003162</name>
</gene>
<protein>
    <submittedName>
        <fullName evidence="1">Uncharacterized protein</fullName>
    </submittedName>
</protein>
<evidence type="ECO:0000313" key="2">
    <source>
        <dbReference type="Proteomes" id="UP001145114"/>
    </source>
</evidence>